<evidence type="ECO:0000313" key="16">
    <source>
        <dbReference type="EMBL" id="SCA57219.1"/>
    </source>
</evidence>
<dbReference type="SMART" id="SM00448">
    <property type="entry name" value="REC"/>
    <property type="match status" value="1"/>
</dbReference>
<dbReference type="PRINTS" id="PR00344">
    <property type="entry name" value="BCTRLSENSOR"/>
</dbReference>
<dbReference type="InterPro" id="IPR036097">
    <property type="entry name" value="HisK_dim/P_sf"/>
</dbReference>
<dbReference type="Pfam" id="PF00989">
    <property type="entry name" value="PAS"/>
    <property type="match status" value="1"/>
</dbReference>
<dbReference type="PANTHER" id="PTHR45339:SF1">
    <property type="entry name" value="HYBRID SIGNAL TRANSDUCTION HISTIDINE KINASE J"/>
    <property type="match status" value="1"/>
</dbReference>
<sequence length="731" mass="82108">MWKELKLTKLLLVLAMIMFVLSFPWNMTVRFLMDDLSEQWKVYNTTLEEADINLNKVRREIGYGGFIHHFKNYIIRRDDIYYKAALENYTNAMVYLNEIEVFMGSPEVNKHINVLRSTLLEYEQKLHKARGSVTSVVELDNLSKVNDIGALQAIGILAHKIEEARHDKLLTTEKGLAELKNLLTFNLFIPIPALLMAIFAFSMLRRNEEKGIALTKERATLNTILENAPDAMLVVDTTGSVTKANQEALNFFGYSLEELIGKKVEDLMPERYRHAHIGQRDKVYRSHQDGAYDRPPMEMKGLTKEGQEVNVAIKLNMAEIEGVKSSLLSLRDITPEVQLRQHLEEAKLKAEIANEAKSRFLATMSHEIRTPMNGVIGMTDLLLESKLDEEQLHYAQTIRSSGEMLISLINDILDLSKLESDKVVLENLTFDLHELVESSYEIMAAAARYANVTLSIEYDEKAHLSVCGDPTRIRQILLNLIGNAIKFAKDETVSIRVSTLEEQDTSTLIRFEVVDTGIGISPDALPSLFETFTQADGSMSRRYGGAGLGLSICKGLVEKMGGVIQAESQLGKGSRFWFDIPLQKAQDDEAIIELKPKQANKEKGSTERQLNLLVVEDNLINQKVVVGILSKYGHNITIANNGQEALEQVSTQPFDLILMDLQMPVMTGLEATMQLKAMDKPICDIPIIALTANAYQQDINNCLEAGMLDFIAKPFTAESLLNTIDQHIAAQ</sequence>
<keyword evidence="7" id="KW-0067">ATP-binding</keyword>
<keyword evidence="17" id="KW-1185">Reference proteome</keyword>
<evidence type="ECO:0000256" key="1">
    <source>
        <dbReference type="ARBA" id="ARBA00000085"/>
    </source>
</evidence>
<dbReference type="EMBL" id="FLYE01000034">
    <property type="protein sequence ID" value="SCA57219.1"/>
    <property type="molecule type" value="Genomic_DNA"/>
</dbReference>
<evidence type="ECO:0000259" key="15">
    <source>
        <dbReference type="PROSITE" id="PS50112"/>
    </source>
</evidence>
<evidence type="ECO:0000256" key="2">
    <source>
        <dbReference type="ARBA" id="ARBA00012438"/>
    </source>
</evidence>
<dbReference type="InterPro" id="IPR035965">
    <property type="entry name" value="PAS-like_dom_sf"/>
</dbReference>
<dbReference type="Proteomes" id="UP000231658">
    <property type="component" value="Unassembled WGS sequence"/>
</dbReference>
<dbReference type="InterPro" id="IPR003661">
    <property type="entry name" value="HisK_dim/P_dom"/>
</dbReference>
<dbReference type="InterPro" id="IPR000014">
    <property type="entry name" value="PAS"/>
</dbReference>
<feature type="domain" description="Response regulatory" evidence="14">
    <location>
        <begin position="611"/>
        <end position="728"/>
    </location>
</feature>
<dbReference type="CDD" id="cd17546">
    <property type="entry name" value="REC_hyHK_CKI1_RcsC-like"/>
    <property type="match status" value="1"/>
</dbReference>
<dbReference type="Gene3D" id="3.30.565.10">
    <property type="entry name" value="Histidine kinase-like ATPase, C-terminal domain"/>
    <property type="match status" value="1"/>
</dbReference>
<dbReference type="Gene3D" id="1.10.287.130">
    <property type="match status" value="1"/>
</dbReference>
<dbReference type="GO" id="GO:0000155">
    <property type="term" value="F:phosphorelay sensor kinase activity"/>
    <property type="evidence" value="ECO:0007669"/>
    <property type="project" value="InterPro"/>
</dbReference>
<dbReference type="SMART" id="SM00387">
    <property type="entry name" value="HATPase_c"/>
    <property type="match status" value="1"/>
</dbReference>
<dbReference type="AlphaFoldDB" id="A0A1C3RIX2"/>
<evidence type="ECO:0000256" key="8">
    <source>
        <dbReference type="ARBA" id="ARBA00023012"/>
    </source>
</evidence>
<dbReference type="SMART" id="SM00388">
    <property type="entry name" value="HisKA"/>
    <property type="match status" value="1"/>
</dbReference>
<keyword evidence="12" id="KW-1133">Transmembrane helix</keyword>
<feature type="modified residue" description="4-aspartylphosphate" evidence="11">
    <location>
        <position position="660"/>
    </location>
</feature>
<dbReference type="SUPFAM" id="SSF55785">
    <property type="entry name" value="PYP-like sensor domain (PAS domain)"/>
    <property type="match status" value="1"/>
</dbReference>
<dbReference type="PROSITE" id="PS50112">
    <property type="entry name" value="PAS"/>
    <property type="match status" value="1"/>
</dbReference>
<evidence type="ECO:0000259" key="14">
    <source>
        <dbReference type="PROSITE" id="PS50110"/>
    </source>
</evidence>
<proteinExistence type="predicted"/>
<keyword evidence="12" id="KW-0472">Membrane</keyword>
<dbReference type="GO" id="GO:0005524">
    <property type="term" value="F:ATP binding"/>
    <property type="evidence" value="ECO:0007669"/>
    <property type="project" value="UniProtKB-KW"/>
</dbReference>
<dbReference type="SUPFAM" id="SSF52172">
    <property type="entry name" value="CheY-like"/>
    <property type="match status" value="1"/>
</dbReference>
<reference evidence="16 17" key="1">
    <citation type="submission" date="2016-07" db="EMBL/GenBank/DDBJ databases">
        <authorList>
            <person name="Lefevre C.T."/>
        </authorList>
    </citation>
    <scope>NUCLEOTIDE SEQUENCE [LARGE SCALE GENOMIC DNA]</scope>
    <source>
        <strain evidence="16">PR1</strain>
    </source>
</reference>
<evidence type="ECO:0000256" key="9">
    <source>
        <dbReference type="ARBA" id="ARBA00064003"/>
    </source>
</evidence>
<keyword evidence="6 16" id="KW-0418">Kinase</keyword>
<dbReference type="SUPFAM" id="SSF47384">
    <property type="entry name" value="Homodimeric domain of signal transducing histidine kinase"/>
    <property type="match status" value="1"/>
</dbReference>
<dbReference type="FunFam" id="1.10.287.130:FF:000002">
    <property type="entry name" value="Two-component osmosensing histidine kinase"/>
    <property type="match status" value="1"/>
</dbReference>
<dbReference type="InterPro" id="IPR004358">
    <property type="entry name" value="Sig_transdc_His_kin-like_C"/>
</dbReference>
<dbReference type="NCBIfam" id="TIGR00229">
    <property type="entry name" value="sensory_box"/>
    <property type="match status" value="1"/>
</dbReference>
<protein>
    <recommendedName>
        <fullName evidence="10">Sensory/regulatory protein RpfC</fullName>
        <ecNumber evidence="2">2.7.13.3</ecNumber>
    </recommendedName>
</protein>
<dbReference type="GO" id="GO:0006355">
    <property type="term" value="P:regulation of DNA-templated transcription"/>
    <property type="evidence" value="ECO:0007669"/>
    <property type="project" value="InterPro"/>
</dbReference>
<dbReference type="PROSITE" id="PS50110">
    <property type="entry name" value="RESPONSE_REGULATORY"/>
    <property type="match status" value="1"/>
</dbReference>
<organism evidence="16 17">
    <name type="scientific">Candidatus Terasakiella magnetica</name>
    <dbReference type="NCBI Taxonomy" id="1867952"/>
    <lineage>
        <taxon>Bacteria</taxon>
        <taxon>Pseudomonadati</taxon>
        <taxon>Pseudomonadota</taxon>
        <taxon>Alphaproteobacteria</taxon>
        <taxon>Rhodospirillales</taxon>
        <taxon>Terasakiellaceae</taxon>
        <taxon>Terasakiella</taxon>
    </lineage>
</organism>
<dbReference type="CDD" id="cd16922">
    <property type="entry name" value="HATPase_EvgS-ArcB-TorS-like"/>
    <property type="match status" value="1"/>
</dbReference>
<evidence type="ECO:0000256" key="11">
    <source>
        <dbReference type="PROSITE-ProRule" id="PRU00169"/>
    </source>
</evidence>
<dbReference type="OrthoDB" id="9789782at2"/>
<dbReference type="Gene3D" id="3.30.450.20">
    <property type="entry name" value="PAS domain"/>
    <property type="match status" value="1"/>
</dbReference>
<feature type="domain" description="Histidine kinase" evidence="13">
    <location>
        <begin position="363"/>
        <end position="584"/>
    </location>
</feature>
<dbReference type="CDD" id="cd00130">
    <property type="entry name" value="PAS"/>
    <property type="match status" value="1"/>
</dbReference>
<keyword evidence="4 16" id="KW-0808">Transferase</keyword>
<comment type="subunit">
    <text evidence="9">At low DSF concentrations, interacts with RpfF.</text>
</comment>
<dbReference type="SUPFAM" id="SSF55874">
    <property type="entry name" value="ATPase domain of HSP90 chaperone/DNA topoisomerase II/histidine kinase"/>
    <property type="match status" value="1"/>
</dbReference>
<evidence type="ECO:0000256" key="12">
    <source>
        <dbReference type="SAM" id="Phobius"/>
    </source>
</evidence>
<dbReference type="PROSITE" id="PS50109">
    <property type="entry name" value="HIS_KIN"/>
    <property type="match status" value="1"/>
</dbReference>
<evidence type="ECO:0000256" key="10">
    <source>
        <dbReference type="ARBA" id="ARBA00068150"/>
    </source>
</evidence>
<dbReference type="FunFam" id="3.30.565.10:FF:000010">
    <property type="entry name" value="Sensor histidine kinase RcsC"/>
    <property type="match status" value="1"/>
</dbReference>
<dbReference type="Pfam" id="PF00512">
    <property type="entry name" value="HisKA"/>
    <property type="match status" value="1"/>
</dbReference>
<evidence type="ECO:0000259" key="13">
    <source>
        <dbReference type="PROSITE" id="PS50109"/>
    </source>
</evidence>
<dbReference type="PANTHER" id="PTHR45339">
    <property type="entry name" value="HYBRID SIGNAL TRANSDUCTION HISTIDINE KINASE J"/>
    <property type="match status" value="1"/>
</dbReference>
<accession>A0A1C3RIX2</accession>
<dbReference type="InterPro" id="IPR011006">
    <property type="entry name" value="CheY-like_superfamily"/>
</dbReference>
<feature type="transmembrane region" description="Helical" evidence="12">
    <location>
        <begin position="7"/>
        <end position="25"/>
    </location>
</feature>
<feature type="transmembrane region" description="Helical" evidence="12">
    <location>
        <begin position="183"/>
        <end position="204"/>
    </location>
</feature>
<dbReference type="CDD" id="cd00082">
    <property type="entry name" value="HisKA"/>
    <property type="match status" value="1"/>
</dbReference>
<dbReference type="Pfam" id="PF02518">
    <property type="entry name" value="HATPase_c"/>
    <property type="match status" value="1"/>
</dbReference>
<dbReference type="RefSeq" id="WP_069189253.1">
    <property type="nucleotide sequence ID" value="NZ_FLYE01000034.1"/>
</dbReference>
<keyword evidence="12" id="KW-0812">Transmembrane</keyword>
<evidence type="ECO:0000256" key="3">
    <source>
        <dbReference type="ARBA" id="ARBA00022553"/>
    </source>
</evidence>
<dbReference type="InterPro" id="IPR013767">
    <property type="entry name" value="PAS_fold"/>
</dbReference>
<dbReference type="EC" id="2.7.13.3" evidence="2"/>
<evidence type="ECO:0000256" key="5">
    <source>
        <dbReference type="ARBA" id="ARBA00022741"/>
    </source>
</evidence>
<gene>
    <name evidence="16" type="ORF">MTBPR1_40242</name>
</gene>
<evidence type="ECO:0000256" key="6">
    <source>
        <dbReference type="ARBA" id="ARBA00022777"/>
    </source>
</evidence>
<dbReference type="Gene3D" id="3.40.50.2300">
    <property type="match status" value="1"/>
</dbReference>
<evidence type="ECO:0000313" key="17">
    <source>
        <dbReference type="Proteomes" id="UP000231658"/>
    </source>
</evidence>
<keyword evidence="3 11" id="KW-0597">Phosphoprotein</keyword>
<evidence type="ECO:0000256" key="4">
    <source>
        <dbReference type="ARBA" id="ARBA00022679"/>
    </source>
</evidence>
<dbReference type="InterPro" id="IPR036890">
    <property type="entry name" value="HATPase_C_sf"/>
</dbReference>
<comment type="catalytic activity">
    <reaction evidence="1">
        <text>ATP + protein L-histidine = ADP + protein N-phospho-L-histidine.</text>
        <dbReference type="EC" id="2.7.13.3"/>
    </reaction>
</comment>
<dbReference type="InterPro" id="IPR005467">
    <property type="entry name" value="His_kinase_dom"/>
</dbReference>
<keyword evidence="8" id="KW-0902">Two-component regulatory system</keyword>
<dbReference type="STRING" id="1867952.MTBPR1_40242"/>
<evidence type="ECO:0000256" key="7">
    <source>
        <dbReference type="ARBA" id="ARBA00022840"/>
    </source>
</evidence>
<dbReference type="SMART" id="SM00091">
    <property type="entry name" value="PAS"/>
    <property type="match status" value="1"/>
</dbReference>
<keyword evidence="5" id="KW-0547">Nucleotide-binding</keyword>
<feature type="domain" description="PAS" evidence="15">
    <location>
        <begin position="217"/>
        <end position="270"/>
    </location>
</feature>
<dbReference type="InterPro" id="IPR001789">
    <property type="entry name" value="Sig_transdc_resp-reg_receiver"/>
</dbReference>
<dbReference type="InterPro" id="IPR003594">
    <property type="entry name" value="HATPase_dom"/>
</dbReference>
<name>A0A1C3RIX2_9PROT</name>
<dbReference type="Pfam" id="PF00072">
    <property type="entry name" value="Response_reg"/>
    <property type="match status" value="1"/>
</dbReference>